<feature type="domain" description="N-acetyltransferase" evidence="1">
    <location>
        <begin position="2"/>
        <end position="42"/>
    </location>
</feature>
<dbReference type="InterPro" id="IPR000182">
    <property type="entry name" value="GNAT_dom"/>
</dbReference>
<dbReference type="Gene3D" id="3.40.630.30">
    <property type="match status" value="1"/>
</dbReference>
<dbReference type="EMBL" id="JBHMBC010000022">
    <property type="protein sequence ID" value="MFB9820600.1"/>
    <property type="molecule type" value="Genomic_DNA"/>
</dbReference>
<keyword evidence="2" id="KW-0808">Transferase</keyword>
<accession>A0ABV5Y2D2</accession>
<dbReference type="GO" id="GO:0016746">
    <property type="term" value="F:acyltransferase activity"/>
    <property type="evidence" value="ECO:0007669"/>
    <property type="project" value="UniProtKB-KW"/>
</dbReference>
<gene>
    <name evidence="2" type="ORF">ACFFP1_13960</name>
</gene>
<keyword evidence="3" id="KW-1185">Reference proteome</keyword>
<sequence>MVTKRARRQGVGQSLMNEVESWAQAQGSSYVALASLRADAFYLALTYEDGVIPDFERRWGSDEPALCAGRADCESRRDLSSGSVSAEVGDGCVVVFMLSLWVAGVLRFFPMTWPLMCVRTGGKGSSTESLPRN</sequence>
<evidence type="ECO:0000313" key="2">
    <source>
        <dbReference type="EMBL" id="MFB9820600.1"/>
    </source>
</evidence>
<dbReference type="CDD" id="cd04301">
    <property type="entry name" value="NAT_SF"/>
    <property type="match status" value="1"/>
</dbReference>
<evidence type="ECO:0000313" key="3">
    <source>
        <dbReference type="Proteomes" id="UP001589702"/>
    </source>
</evidence>
<proteinExistence type="predicted"/>
<name>A0ABV5Y2D2_ARTRM</name>
<dbReference type="SUPFAM" id="SSF55729">
    <property type="entry name" value="Acyl-CoA N-acyltransferases (Nat)"/>
    <property type="match status" value="1"/>
</dbReference>
<reference evidence="2 3" key="1">
    <citation type="submission" date="2024-09" db="EMBL/GenBank/DDBJ databases">
        <authorList>
            <person name="Sun Q."/>
            <person name="Mori K."/>
        </authorList>
    </citation>
    <scope>NUCLEOTIDE SEQUENCE [LARGE SCALE GENOMIC DNA]</scope>
    <source>
        <strain evidence="2 3">JCM 1334</strain>
    </source>
</reference>
<dbReference type="Pfam" id="PF00583">
    <property type="entry name" value="Acetyltransf_1"/>
    <property type="match status" value="1"/>
</dbReference>
<dbReference type="InterPro" id="IPR016181">
    <property type="entry name" value="Acyl_CoA_acyltransferase"/>
</dbReference>
<protein>
    <submittedName>
        <fullName evidence="2">GNAT family N-acetyltransferase</fullName>
        <ecNumber evidence="2">2.3.1.-</ecNumber>
    </submittedName>
</protein>
<dbReference type="EC" id="2.3.1.-" evidence="2"/>
<organism evidence="2 3">
    <name type="scientific">Arthrobacter ramosus</name>
    <dbReference type="NCBI Taxonomy" id="1672"/>
    <lineage>
        <taxon>Bacteria</taxon>
        <taxon>Bacillati</taxon>
        <taxon>Actinomycetota</taxon>
        <taxon>Actinomycetes</taxon>
        <taxon>Micrococcales</taxon>
        <taxon>Micrococcaceae</taxon>
        <taxon>Arthrobacter</taxon>
    </lineage>
</organism>
<keyword evidence="2" id="KW-0012">Acyltransferase</keyword>
<dbReference type="Proteomes" id="UP001589702">
    <property type="component" value="Unassembled WGS sequence"/>
</dbReference>
<dbReference type="RefSeq" id="WP_372460929.1">
    <property type="nucleotide sequence ID" value="NZ_BAAAWN010000001.1"/>
</dbReference>
<comment type="caution">
    <text evidence="2">The sequence shown here is derived from an EMBL/GenBank/DDBJ whole genome shotgun (WGS) entry which is preliminary data.</text>
</comment>
<evidence type="ECO:0000259" key="1">
    <source>
        <dbReference type="Pfam" id="PF00583"/>
    </source>
</evidence>